<sequence length="355" mass="39733">MEQIIDKTKPILVTGASGYIANWIIKYLLEEGCTVHGTVRDLQNEKSVGPLNKIAESAPKGTLKLFKADLLDEGSFDEAIQGCEVVMHTASPFVVRGFKDAEQALIKPAVEGTRNVLEAANRTDSVKRVVLTSSVAAVFGDNADLKKNPRGIFNEEDWNFSSSLDHQPYSYSKFLAEKEAWKIHDAQSRWRLVTINPSMVGGPALTKYSHSTSIDTLRSLGNGKLWPGVPNMRLGWVDVRDVARAHVEAAFRSDAEGRHIVSNGEPSMLEVASILKQKFGNRYKFPLFELPKFIVKWFGRVMDPSAKPRFIEQNAGHPLKFDNSRSKARLGLQYHPLEQTFVDHFQQLIDDGLIR</sequence>
<protein>
    <submittedName>
        <fullName evidence="3">Diaminohydroxyphosphoribosylaminopyrimidine deaminase</fullName>
    </submittedName>
</protein>
<dbReference type="InterPro" id="IPR036291">
    <property type="entry name" value="NAD(P)-bd_dom_sf"/>
</dbReference>
<keyword evidence="1" id="KW-0560">Oxidoreductase</keyword>
<dbReference type="PANTHER" id="PTHR10366:SF812">
    <property type="entry name" value="VPS9 DOMAIN-CONTAINING PROTEIN"/>
    <property type="match status" value="1"/>
</dbReference>
<dbReference type="InterPro" id="IPR050425">
    <property type="entry name" value="NAD(P)_dehydrat-like"/>
</dbReference>
<dbReference type="Pfam" id="PF01370">
    <property type="entry name" value="Epimerase"/>
    <property type="match status" value="1"/>
</dbReference>
<evidence type="ECO:0000256" key="1">
    <source>
        <dbReference type="ARBA" id="ARBA00023002"/>
    </source>
</evidence>
<keyword evidence="4" id="KW-1185">Reference proteome</keyword>
<evidence type="ECO:0000259" key="2">
    <source>
        <dbReference type="Pfam" id="PF01370"/>
    </source>
</evidence>
<dbReference type="Proteomes" id="UP000235116">
    <property type="component" value="Chromosome"/>
</dbReference>
<gene>
    <name evidence="3" type="ORF">Kalk_07145</name>
</gene>
<dbReference type="PANTHER" id="PTHR10366">
    <property type="entry name" value="NAD DEPENDENT EPIMERASE/DEHYDRATASE"/>
    <property type="match status" value="1"/>
</dbReference>
<dbReference type="InterPro" id="IPR001509">
    <property type="entry name" value="Epimerase_deHydtase"/>
</dbReference>
<dbReference type="FunFam" id="3.40.50.720:FF:000336">
    <property type="entry name" value="Aldehyde reductase"/>
    <property type="match status" value="1"/>
</dbReference>
<dbReference type="CDD" id="cd05227">
    <property type="entry name" value="AR_SDR_e"/>
    <property type="match status" value="1"/>
</dbReference>
<feature type="domain" description="NAD-dependent epimerase/dehydratase" evidence="2">
    <location>
        <begin position="11"/>
        <end position="255"/>
    </location>
</feature>
<evidence type="ECO:0000313" key="3">
    <source>
        <dbReference type="EMBL" id="AUM12198.1"/>
    </source>
</evidence>
<dbReference type="RefSeq" id="WP_101893534.1">
    <property type="nucleotide sequence ID" value="NZ_CP022684.1"/>
</dbReference>
<reference evidence="4" key="1">
    <citation type="submission" date="2017-08" db="EMBL/GenBank/DDBJ databases">
        <title>Direct submision.</title>
        <authorList>
            <person name="Kim S.-J."/>
            <person name="Rhee S.-K."/>
        </authorList>
    </citation>
    <scope>NUCLEOTIDE SEQUENCE [LARGE SCALE GENOMIC DNA]</scope>
    <source>
        <strain evidence="4">GI5</strain>
    </source>
</reference>
<dbReference type="Gene3D" id="3.40.50.720">
    <property type="entry name" value="NAD(P)-binding Rossmann-like Domain"/>
    <property type="match status" value="1"/>
</dbReference>
<dbReference type="SUPFAM" id="SSF51735">
    <property type="entry name" value="NAD(P)-binding Rossmann-fold domains"/>
    <property type="match status" value="1"/>
</dbReference>
<dbReference type="GO" id="GO:0016616">
    <property type="term" value="F:oxidoreductase activity, acting on the CH-OH group of donors, NAD or NADP as acceptor"/>
    <property type="evidence" value="ECO:0007669"/>
    <property type="project" value="TreeGrafter"/>
</dbReference>
<dbReference type="AlphaFoldDB" id="A0A2K9LIM4"/>
<dbReference type="KEGG" id="kak:Kalk_07145"/>
<organism evidence="3 4">
    <name type="scientific">Ketobacter alkanivorans</name>
    <dbReference type="NCBI Taxonomy" id="1917421"/>
    <lineage>
        <taxon>Bacteria</taxon>
        <taxon>Pseudomonadati</taxon>
        <taxon>Pseudomonadota</taxon>
        <taxon>Gammaproteobacteria</taxon>
        <taxon>Pseudomonadales</taxon>
        <taxon>Ketobacteraceae</taxon>
        <taxon>Ketobacter</taxon>
    </lineage>
</organism>
<name>A0A2K9LIM4_9GAMM</name>
<dbReference type="OrthoDB" id="9778052at2"/>
<accession>A0A2K9LIM4</accession>
<dbReference type="EMBL" id="CP022684">
    <property type="protein sequence ID" value="AUM12198.1"/>
    <property type="molecule type" value="Genomic_DNA"/>
</dbReference>
<evidence type="ECO:0000313" key="4">
    <source>
        <dbReference type="Proteomes" id="UP000235116"/>
    </source>
</evidence>
<proteinExistence type="predicted"/>